<dbReference type="KEGG" id="nph:NP_1448A"/>
<accession>A0A1U7EUY8</accession>
<dbReference type="STRING" id="348780.NP_1448A"/>
<dbReference type="Gene3D" id="3.40.30.10">
    <property type="entry name" value="Glutaredoxin"/>
    <property type="match status" value="1"/>
</dbReference>
<dbReference type="InterPro" id="IPR036249">
    <property type="entry name" value="Thioredoxin-like_sf"/>
</dbReference>
<keyword evidence="3" id="KW-1185">Reference proteome</keyword>
<dbReference type="eggNOG" id="arCOG01972">
    <property type="taxonomic scope" value="Archaea"/>
</dbReference>
<dbReference type="GO" id="GO:0015035">
    <property type="term" value="F:protein-disulfide reductase activity"/>
    <property type="evidence" value="ECO:0007669"/>
    <property type="project" value="TreeGrafter"/>
</dbReference>
<dbReference type="GeneID" id="3703423"/>
<dbReference type="CDD" id="cd02947">
    <property type="entry name" value="TRX_family"/>
    <property type="match status" value="1"/>
</dbReference>
<dbReference type="HOGENOM" id="CLU_090389_10_4_2"/>
<name>A0A1U7EUY8_NATPD</name>
<protein>
    <submittedName>
        <fullName evidence="2">Thioredoxin</fullName>
    </submittedName>
</protein>
<proteinExistence type="predicted"/>
<dbReference type="GO" id="GO:0005737">
    <property type="term" value="C:cytoplasm"/>
    <property type="evidence" value="ECO:0007669"/>
    <property type="project" value="TreeGrafter"/>
</dbReference>
<evidence type="ECO:0000313" key="3">
    <source>
        <dbReference type="Proteomes" id="UP000002698"/>
    </source>
</evidence>
<dbReference type="EnsemblBacteria" id="CAI48815">
    <property type="protein sequence ID" value="CAI48815"/>
    <property type="gene ID" value="NP_1448A"/>
</dbReference>
<feature type="domain" description="Thioredoxin" evidence="1">
    <location>
        <begin position="1"/>
        <end position="108"/>
    </location>
</feature>
<dbReference type="SUPFAM" id="SSF52833">
    <property type="entry name" value="Thioredoxin-like"/>
    <property type="match status" value="1"/>
</dbReference>
<evidence type="ECO:0000313" key="2">
    <source>
        <dbReference type="EMBL" id="CAI48815.1"/>
    </source>
</evidence>
<dbReference type="PANTHER" id="PTHR45663:SF11">
    <property type="entry name" value="GEO12009P1"/>
    <property type="match status" value="1"/>
</dbReference>
<organism evidence="2 3">
    <name type="scientific">Natronomonas pharaonis (strain ATCC 35678 / DSM 2160 / CIP 103997 / JCM 8858 / NBRC 14720 / NCIMB 2260 / Gabara)</name>
    <name type="common">Halobacterium pharaonis</name>
    <dbReference type="NCBI Taxonomy" id="348780"/>
    <lineage>
        <taxon>Archaea</taxon>
        <taxon>Methanobacteriati</taxon>
        <taxon>Methanobacteriota</taxon>
        <taxon>Stenosarchaea group</taxon>
        <taxon>Halobacteria</taxon>
        <taxon>Halobacteriales</taxon>
        <taxon>Natronomonadaceae</taxon>
        <taxon>Natronomonas</taxon>
    </lineage>
</organism>
<gene>
    <name evidence="2" type="primary">trxA2</name>
    <name evidence="2" type="ordered locus">NP_1448A</name>
</gene>
<sequence>MDAAVVRHLDDERDFEAFVTSHEVVLVEFYTTGCPKCAAMEPVLGTVARATGVPVGLCDLGSVPVVERFDIASTPTLILFTNGDPADRLAEGFVGADRLVEFVDAVQE</sequence>
<dbReference type="Pfam" id="PF00085">
    <property type="entry name" value="Thioredoxin"/>
    <property type="match status" value="1"/>
</dbReference>
<dbReference type="EMBL" id="CR936257">
    <property type="protein sequence ID" value="CAI48815.1"/>
    <property type="molecule type" value="Genomic_DNA"/>
</dbReference>
<dbReference type="OrthoDB" id="35385at2157"/>
<dbReference type="AlphaFoldDB" id="A0A1U7EUY8"/>
<dbReference type="RefSeq" id="WP_011322450.1">
    <property type="nucleotide sequence ID" value="NC_007426.1"/>
</dbReference>
<dbReference type="InterPro" id="IPR013766">
    <property type="entry name" value="Thioredoxin_domain"/>
</dbReference>
<evidence type="ECO:0000259" key="1">
    <source>
        <dbReference type="PROSITE" id="PS51352"/>
    </source>
</evidence>
<dbReference type="Proteomes" id="UP000002698">
    <property type="component" value="Chromosome"/>
</dbReference>
<dbReference type="SMR" id="A0A1U7EUY8"/>
<dbReference type="PANTHER" id="PTHR45663">
    <property type="entry name" value="GEO12009P1"/>
    <property type="match status" value="1"/>
</dbReference>
<dbReference type="PROSITE" id="PS51352">
    <property type="entry name" value="THIOREDOXIN_2"/>
    <property type="match status" value="1"/>
</dbReference>
<reference evidence="2 3" key="1">
    <citation type="journal article" date="2005" name="Genome Res.">
        <title>Living with two extremes: conclusions from the genome sequence of Natronomonas pharaonis.</title>
        <authorList>
            <person name="Falb M."/>
            <person name="Pfeiffer F."/>
            <person name="Palm P."/>
            <person name="Rodewald K."/>
            <person name="Hickmann V."/>
            <person name="Tittor J."/>
            <person name="Oesterhelt D."/>
        </authorList>
    </citation>
    <scope>NUCLEOTIDE SEQUENCE [LARGE SCALE GENOMIC DNA]</scope>
    <source>
        <strain evidence="3">ATCC 35678 / DSM 2160 / CIP 103997 / JCM 8858 / NBRC 14720 / NCIMB 2260 / Gabara</strain>
    </source>
</reference>